<dbReference type="InterPro" id="IPR002104">
    <property type="entry name" value="Integrase_catalytic"/>
</dbReference>
<organism evidence="3 4">
    <name type="scientific">Massilia frigida</name>
    <dbReference type="NCBI Taxonomy" id="2609281"/>
    <lineage>
        <taxon>Bacteria</taxon>
        <taxon>Pseudomonadati</taxon>
        <taxon>Pseudomonadota</taxon>
        <taxon>Betaproteobacteria</taxon>
        <taxon>Burkholderiales</taxon>
        <taxon>Oxalobacteraceae</taxon>
        <taxon>Telluria group</taxon>
        <taxon>Massilia</taxon>
    </lineage>
</organism>
<dbReference type="PROSITE" id="PS51898">
    <property type="entry name" value="TYR_RECOMBINASE"/>
    <property type="match status" value="1"/>
</dbReference>
<evidence type="ECO:0000259" key="2">
    <source>
        <dbReference type="PROSITE" id="PS51898"/>
    </source>
</evidence>
<sequence>MPEIADRLASASTHWLRHSSLTHQANGGVPLKTVQHNARHASIKTTGRYLHKDDAERHAETVATMAIRFRDPG</sequence>
<dbReference type="EMBL" id="WHJG01000051">
    <property type="protein sequence ID" value="NHZ83401.1"/>
    <property type="molecule type" value="Genomic_DNA"/>
</dbReference>
<evidence type="ECO:0000313" key="3">
    <source>
        <dbReference type="EMBL" id="NHZ83401.1"/>
    </source>
</evidence>
<dbReference type="InterPro" id="IPR011010">
    <property type="entry name" value="DNA_brk_join_enz"/>
</dbReference>
<evidence type="ECO:0000256" key="1">
    <source>
        <dbReference type="ARBA" id="ARBA00023172"/>
    </source>
</evidence>
<name>A0ABX0ND66_9BURK</name>
<reference evidence="3 4" key="1">
    <citation type="submission" date="2019-10" db="EMBL/GenBank/DDBJ databases">
        <title>Taxonomy of Antarctic Massilia spp.: description of Massilia rubra sp. nov., Massilia aquatica sp. nov., Massilia mucilaginosa sp. nov., Massilia frigida sp. nov. isolated from streams, lakes and regoliths.</title>
        <authorList>
            <person name="Holochova P."/>
            <person name="Sedlacek I."/>
            <person name="Kralova S."/>
            <person name="Maslanova I."/>
            <person name="Busse H.-J."/>
            <person name="Stankova E."/>
            <person name="Vrbovska V."/>
            <person name="Kovarovic V."/>
            <person name="Bartak M."/>
            <person name="Svec P."/>
            <person name="Pantucek R."/>
        </authorList>
    </citation>
    <scope>NUCLEOTIDE SEQUENCE [LARGE SCALE GENOMIC DNA]</scope>
    <source>
        <strain evidence="3 4">CCM 8695</strain>
    </source>
</reference>
<comment type="caution">
    <text evidence="3">The sequence shown here is derived from an EMBL/GenBank/DDBJ whole genome shotgun (WGS) entry which is preliminary data.</text>
</comment>
<accession>A0ABX0ND66</accession>
<dbReference type="Pfam" id="PF00589">
    <property type="entry name" value="Phage_integrase"/>
    <property type="match status" value="1"/>
</dbReference>
<protein>
    <submittedName>
        <fullName evidence="3">Tyrosine-type recombinase/integrase</fullName>
    </submittedName>
</protein>
<gene>
    <name evidence="3" type="ORF">F2P44_29660</name>
</gene>
<dbReference type="RefSeq" id="WP_229423840.1">
    <property type="nucleotide sequence ID" value="NZ_WHJG01000051.1"/>
</dbReference>
<dbReference type="SUPFAM" id="SSF56349">
    <property type="entry name" value="DNA breaking-rejoining enzymes"/>
    <property type="match status" value="1"/>
</dbReference>
<keyword evidence="1" id="KW-0233">DNA recombination</keyword>
<evidence type="ECO:0000313" key="4">
    <source>
        <dbReference type="Proteomes" id="UP000621455"/>
    </source>
</evidence>
<dbReference type="Proteomes" id="UP000621455">
    <property type="component" value="Unassembled WGS sequence"/>
</dbReference>
<keyword evidence="4" id="KW-1185">Reference proteome</keyword>
<dbReference type="Gene3D" id="1.10.443.10">
    <property type="entry name" value="Intergrase catalytic core"/>
    <property type="match status" value="1"/>
</dbReference>
<proteinExistence type="predicted"/>
<dbReference type="InterPro" id="IPR013762">
    <property type="entry name" value="Integrase-like_cat_sf"/>
</dbReference>
<feature type="domain" description="Tyr recombinase" evidence="2">
    <location>
        <begin position="1"/>
        <end position="63"/>
    </location>
</feature>